<dbReference type="AlphaFoldDB" id="A0A6J0HZR7"/>
<accession>A0A6J0HZR7</accession>
<protein>
    <submittedName>
        <fullName evidence="4">Uncharacterized protein LOC108501937 isoform X1</fullName>
    </submittedName>
</protein>
<dbReference type="GeneID" id="108501937"/>
<feature type="compositionally biased region" description="Low complexity" evidence="1">
    <location>
        <begin position="337"/>
        <end position="353"/>
    </location>
</feature>
<keyword evidence="2" id="KW-0472">Membrane</keyword>
<reference evidence="4" key="1">
    <citation type="submission" date="2025-08" db="UniProtKB">
        <authorList>
            <consortium name="RefSeq"/>
        </authorList>
    </citation>
    <scope>IDENTIFICATION</scope>
</reference>
<dbReference type="RefSeq" id="XP_017679790.1">
    <property type="nucleotide sequence ID" value="XM_017824301.1"/>
</dbReference>
<dbReference type="OrthoDB" id="9216452at2759"/>
<sequence length="360" mass="39745">MKESGGESKRKQSLLLLILVDLVPQESSFLTPSLVNTLLMLLFPQVNCFPDETSAVLQPGHSTGWWRRAPVHTLSPRRHTWLGCVCLADVGAGYCEGSKWQERREPPGRSHQAPSIITTRLLGIMEIQLTSGFLSLLFLVWLPTGTVSQTENSGITRQCKLEIWSKNLMVHVNWYEPKGLERWNQTNTTAQGENCTNLISPCMSAAHMGTCEFSISITRINSTDIGNGTQDTVPRCCLAGLQTNVTEKIWTGLNLLCISFGLAVGTLIYTPILGFLLWQRRRNRTGKITSREVAEVDQLSREAPVTGTEDLTYANLKFEKETKPASSSIIYTEIKPSQQSGGDASAASTAVDVFPSRKGK</sequence>
<evidence type="ECO:0000256" key="1">
    <source>
        <dbReference type="SAM" id="MobiDB-lite"/>
    </source>
</evidence>
<dbReference type="Proteomes" id="UP000504624">
    <property type="component" value="Unplaced"/>
</dbReference>
<evidence type="ECO:0000313" key="4">
    <source>
        <dbReference type="RefSeq" id="XP_017679790.1"/>
    </source>
</evidence>
<organism evidence="3 4">
    <name type="scientific">Lepidothrix coronata</name>
    <name type="common">blue-crowned manakin</name>
    <dbReference type="NCBI Taxonomy" id="321398"/>
    <lineage>
        <taxon>Eukaryota</taxon>
        <taxon>Metazoa</taxon>
        <taxon>Chordata</taxon>
        <taxon>Craniata</taxon>
        <taxon>Vertebrata</taxon>
        <taxon>Euteleostomi</taxon>
        <taxon>Archelosauria</taxon>
        <taxon>Archosauria</taxon>
        <taxon>Dinosauria</taxon>
        <taxon>Saurischia</taxon>
        <taxon>Theropoda</taxon>
        <taxon>Coelurosauria</taxon>
        <taxon>Aves</taxon>
        <taxon>Neognathae</taxon>
        <taxon>Neoaves</taxon>
        <taxon>Telluraves</taxon>
        <taxon>Australaves</taxon>
        <taxon>Passeriformes</taxon>
        <taxon>Pipridae</taxon>
        <taxon>Lepidothrix</taxon>
    </lineage>
</organism>
<keyword evidence="2" id="KW-0812">Transmembrane</keyword>
<keyword evidence="2" id="KW-1133">Transmembrane helix</keyword>
<keyword evidence="3" id="KW-1185">Reference proteome</keyword>
<feature type="region of interest" description="Disordered" evidence="1">
    <location>
        <begin position="336"/>
        <end position="360"/>
    </location>
</feature>
<name>A0A6J0HZR7_9PASS</name>
<evidence type="ECO:0000256" key="2">
    <source>
        <dbReference type="SAM" id="Phobius"/>
    </source>
</evidence>
<evidence type="ECO:0000313" key="3">
    <source>
        <dbReference type="Proteomes" id="UP000504624"/>
    </source>
</evidence>
<feature type="transmembrane region" description="Helical" evidence="2">
    <location>
        <begin position="253"/>
        <end position="278"/>
    </location>
</feature>
<proteinExistence type="predicted"/>
<gene>
    <name evidence="4" type="primary">LOC108501937</name>
</gene>